<gene>
    <name evidence="2" type="ORF">DR999_PMT06056</name>
</gene>
<evidence type="ECO:0000256" key="1">
    <source>
        <dbReference type="SAM" id="MobiDB-lite"/>
    </source>
</evidence>
<sequence length="114" mass="11774">MGILSAGTVPCSTGRSEFENDSGLGTGLLGRKGAELAAQTSPPSQEGLVQAPSLPNAQGDNSKVLELRLPFLPNWGYRPGHGILTNQGCSPHPHMDAESRSSPVPGMKGQQPSG</sequence>
<reference evidence="2 3" key="1">
    <citation type="submission" date="2019-04" db="EMBL/GenBank/DDBJ databases">
        <title>Draft genome of the big-headed turtle Platysternon megacephalum.</title>
        <authorList>
            <person name="Gong S."/>
        </authorList>
    </citation>
    <scope>NUCLEOTIDE SEQUENCE [LARGE SCALE GENOMIC DNA]</scope>
    <source>
        <strain evidence="2">DO16091913</strain>
        <tissue evidence="2">Muscle</tissue>
    </source>
</reference>
<feature type="region of interest" description="Disordered" evidence="1">
    <location>
        <begin position="1"/>
        <end position="60"/>
    </location>
</feature>
<keyword evidence="3" id="KW-1185">Reference proteome</keyword>
<name>A0A4D9EXW5_9SAUR</name>
<dbReference type="Proteomes" id="UP000297703">
    <property type="component" value="Unassembled WGS sequence"/>
</dbReference>
<reference evidence="2 3" key="2">
    <citation type="submission" date="2019-04" db="EMBL/GenBank/DDBJ databases">
        <title>The genome sequence of big-headed turtle.</title>
        <authorList>
            <person name="Gong S."/>
        </authorList>
    </citation>
    <scope>NUCLEOTIDE SEQUENCE [LARGE SCALE GENOMIC DNA]</scope>
    <source>
        <strain evidence="2">DO16091913</strain>
        <tissue evidence="2">Muscle</tissue>
    </source>
</reference>
<comment type="caution">
    <text evidence="2">The sequence shown here is derived from an EMBL/GenBank/DDBJ whole genome shotgun (WGS) entry which is preliminary data.</text>
</comment>
<feature type="region of interest" description="Disordered" evidence="1">
    <location>
        <begin position="85"/>
        <end position="114"/>
    </location>
</feature>
<evidence type="ECO:0000313" key="3">
    <source>
        <dbReference type="Proteomes" id="UP000297703"/>
    </source>
</evidence>
<dbReference type="AlphaFoldDB" id="A0A4D9EXW5"/>
<proteinExistence type="predicted"/>
<dbReference type="EMBL" id="QXTE01000039">
    <property type="protein sequence ID" value="TFK10654.1"/>
    <property type="molecule type" value="Genomic_DNA"/>
</dbReference>
<protein>
    <submittedName>
        <fullName evidence="2">Small muscular protein</fullName>
    </submittedName>
</protein>
<accession>A0A4D9EXW5</accession>
<organism evidence="2 3">
    <name type="scientific">Platysternon megacephalum</name>
    <name type="common">big-headed turtle</name>
    <dbReference type="NCBI Taxonomy" id="55544"/>
    <lineage>
        <taxon>Eukaryota</taxon>
        <taxon>Metazoa</taxon>
        <taxon>Chordata</taxon>
        <taxon>Craniata</taxon>
        <taxon>Vertebrata</taxon>
        <taxon>Euteleostomi</taxon>
        <taxon>Archelosauria</taxon>
        <taxon>Testudinata</taxon>
        <taxon>Testudines</taxon>
        <taxon>Cryptodira</taxon>
        <taxon>Durocryptodira</taxon>
        <taxon>Testudinoidea</taxon>
        <taxon>Platysternidae</taxon>
        <taxon>Platysternon</taxon>
    </lineage>
</organism>
<evidence type="ECO:0000313" key="2">
    <source>
        <dbReference type="EMBL" id="TFK10654.1"/>
    </source>
</evidence>